<gene>
    <name evidence="2" type="ORF">EZJ43_10575</name>
</gene>
<keyword evidence="3" id="KW-1185">Reference proteome</keyword>
<evidence type="ECO:0000313" key="3">
    <source>
        <dbReference type="Proteomes" id="UP000295668"/>
    </source>
</evidence>
<organism evidence="2 3">
    <name type="scientific">Pedobacter changchengzhani</name>
    <dbReference type="NCBI Taxonomy" id="2529274"/>
    <lineage>
        <taxon>Bacteria</taxon>
        <taxon>Pseudomonadati</taxon>
        <taxon>Bacteroidota</taxon>
        <taxon>Sphingobacteriia</taxon>
        <taxon>Sphingobacteriales</taxon>
        <taxon>Sphingobacteriaceae</taxon>
        <taxon>Pedobacter</taxon>
    </lineage>
</organism>
<proteinExistence type="predicted"/>
<keyword evidence="1" id="KW-1133">Transmembrane helix</keyword>
<dbReference type="EMBL" id="SJCY01000006">
    <property type="protein sequence ID" value="TDG36116.1"/>
    <property type="molecule type" value="Genomic_DNA"/>
</dbReference>
<comment type="caution">
    <text evidence="2">The sequence shown here is derived from an EMBL/GenBank/DDBJ whole genome shotgun (WGS) entry which is preliminary data.</text>
</comment>
<evidence type="ECO:0008006" key="4">
    <source>
        <dbReference type="Google" id="ProtNLM"/>
    </source>
</evidence>
<dbReference type="Proteomes" id="UP000295668">
    <property type="component" value="Unassembled WGS sequence"/>
</dbReference>
<sequence>MPKNSTIQPLKFKSIVPVSNIFFFVTPLFFLLTIYLYREINITALLFNFLLGIAIFYVMFARFGCNVLIKNNEMSIIYFMPWRKKMEVNLNNYKCLSYGRSFYSLSLNNRLGYFSLFRICYDVLILTNDEKKIEIKINTMMFGFMKMISFLKNKIGLKETKPSISKEIIW</sequence>
<dbReference type="AlphaFoldDB" id="A0A4R5ML04"/>
<feature type="transmembrane region" description="Helical" evidence="1">
    <location>
        <begin position="42"/>
        <end position="60"/>
    </location>
</feature>
<evidence type="ECO:0000256" key="1">
    <source>
        <dbReference type="SAM" id="Phobius"/>
    </source>
</evidence>
<keyword evidence="1" id="KW-0812">Transmembrane</keyword>
<protein>
    <recommendedName>
        <fullName evidence="4">DUF304 domain-containing protein</fullName>
    </recommendedName>
</protein>
<accession>A0A4R5ML04</accession>
<feature type="transmembrane region" description="Helical" evidence="1">
    <location>
        <begin position="12"/>
        <end position="36"/>
    </location>
</feature>
<reference evidence="2 3" key="1">
    <citation type="submission" date="2019-02" db="EMBL/GenBank/DDBJ databases">
        <title>Pedobacter sp. nov., a novel speices isolated from soil of pinguins habitat in Antarcitica.</title>
        <authorList>
            <person name="He R.-H."/>
        </authorList>
    </citation>
    <scope>NUCLEOTIDE SEQUENCE [LARGE SCALE GENOMIC DNA]</scope>
    <source>
        <strain evidence="2 3">E01020</strain>
    </source>
</reference>
<name>A0A4R5ML04_9SPHI</name>
<evidence type="ECO:0000313" key="2">
    <source>
        <dbReference type="EMBL" id="TDG36116.1"/>
    </source>
</evidence>
<keyword evidence="1" id="KW-0472">Membrane</keyword>
<dbReference type="RefSeq" id="WP_165953142.1">
    <property type="nucleotide sequence ID" value="NZ_SJCY01000006.1"/>
</dbReference>